<name>A0A8J3BDT6_9BACI</name>
<dbReference type="EMBL" id="BMOF01000011">
    <property type="protein sequence ID" value="GGJ96996.1"/>
    <property type="molecule type" value="Genomic_DNA"/>
</dbReference>
<organism evidence="2 3">
    <name type="scientific">Calditerricola satsumensis</name>
    <dbReference type="NCBI Taxonomy" id="373054"/>
    <lineage>
        <taxon>Bacteria</taxon>
        <taxon>Bacillati</taxon>
        <taxon>Bacillota</taxon>
        <taxon>Bacilli</taxon>
        <taxon>Bacillales</taxon>
        <taxon>Bacillaceae</taxon>
        <taxon>Calditerricola</taxon>
    </lineage>
</organism>
<dbReference type="AlphaFoldDB" id="A0A8J3BDT6"/>
<dbReference type="CDD" id="cd07725">
    <property type="entry name" value="TTHA1429-like_MBL-fold"/>
    <property type="match status" value="1"/>
</dbReference>
<gene>
    <name evidence="2" type="ORF">GCM10007043_08510</name>
</gene>
<dbReference type="Pfam" id="PF00753">
    <property type="entry name" value="Lactamase_B"/>
    <property type="match status" value="1"/>
</dbReference>
<evidence type="ECO:0000313" key="3">
    <source>
        <dbReference type="Proteomes" id="UP000637720"/>
    </source>
</evidence>
<dbReference type="InterPro" id="IPR050662">
    <property type="entry name" value="Sec-metab_biosynth-thioest"/>
</dbReference>
<evidence type="ECO:0000313" key="2">
    <source>
        <dbReference type="EMBL" id="GGJ96996.1"/>
    </source>
</evidence>
<comment type="caution">
    <text evidence="2">The sequence shown here is derived from an EMBL/GenBank/DDBJ whole genome shotgun (WGS) entry which is preliminary data.</text>
</comment>
<protein>
    <submittedName>
        <fullName evidence="2">MBL fold metallo-hydrolase</fullName>
    </submittedName>
</protein>
<dbReference type="SUPFAM" id="SSF56281">
    <property type="entry name" value="Metallo-hydrolase/oxidoreductase"/>
    <property type="match status" value="1"/>
</dbReference>
<dbReference type="PANTHER" id="PTHR23131">
    <property type="entry name" value="ENDORIBONUCLEASE LACTB2"/>
    <property type="match status" value="1"/>
</dbReference>
<dbReference type="Pfam" id="PF21221">
    <property type="entry name" value="B_lactamase-like_C"/>
    <property type="match status" value="1"/>
</dbReference>
<dbReference type="SMART" id="SM00849">
    <property type="entry name" value="Lactamase_B"/>
    <property type="match status" value="1"/>
</dbReference>
<sequence length="333" mass="37482">MSGKPDVQAQTAVRKLAEGLWLVRLPLPFPLRWVNSYVWEGRDGLTVVDPGLHDDPTKTAWREAFRTLGRDVRDVRRIVLTHYHPDHYGMAGWMQQASGAPVYLTVEGRDVARRFWDPAYKQGAALADFFRTHGMTETWAAQMAPHLDQLREWVEPHPVVTPMAEGNAIPLGDRNFRVLVTPGHADGHVCLYDPEDGMLVAGDLVLPRITPNVSLWPGCDPNPLQSFLASLERVARLHVREVLPGHGEPFADLGGRVAALRAHHDKRLEAMERHIGPDGTTAFDVCVKVFGEALSVHDMRFAMAETLAHLVYLEEQGRLRRERRGDVWVFVRA</sequence>
<dbReference type="Proteomes" id="UP000637720">
    <property type="component" value="Unassembled WGS sequence"/>
</dbReference>
<dbReference type="InterPro" id="IPR001279">
    <property type="entry name" value="Metallo-B-lactamas"/>
</dbReference>
<dbReference type="InterPro" id="IPR036866">
    <property type="entry name" value="RibonucZ/Hydroxyglut_hydro"/>
</dbReference>
<dbReference type="Gene3D" id="1.10.10.10">
    <property type="entry name" value="Winged helix-like DNA-binding domain superfamily/Winged helix DNA-binding domain"/>
    <property type="match status" value="1"/>
</dbReference>
<accession>A0A8J3BDT6</accession>
<dbReference type="Gene3D" id="3.60.15.10">
    <property type="entry name" value="Ribonuclease Z/Hydroxyacylglutathione hydrolase-like"/>
    <property type="match status" value="1"/>
</dbReference>
<feature type="domain" description="Metallo-beta-lactamase" evidence="1">
    <location>
        <begin position="33"/>
        <end position="246"/>
    </location>
</feature>
<keyword evidence="3" id="KW-1185">Reference proteome</keyword>
<reference evidence="2" key="1">
    <citation type="journal article" date="2014" name="Int. J. Syst. Evol. Microbiol.">
        <title>Complete genome sequence of Corynebacterium casei LMG S-19264T (=DSM 44701T), isolated from a smear-ripened cheese.</title>
        <authorList>
            <consortium name="US DOE Joint Genome Institute (JGI-PGF)"/>
            <person name="Walter F."/>
            <person name="Albersmeier A."/>
            <person name="Kalinowski J."/>
            <person name="Ruckert C."/>
        </authorList>
    </citation>
    <scope>NUCLEOTIDE SEQUENCE</scope>
    <source>
        <strain evidence="2">JCM 14719</strain>
    </source>
</reference>
<reference evidence="2" key="2">
    <citation type="submission" date="2020-09" db="EMBL/GenBank/DDBJ databases">
        <authorList>
            <person name="Sun Q."/>
            <person name="Ohkuma M."/>
        </authorList>
    </citation>
    <scope>NUCLEOTIDE SEQUENCE</scope>
    <source>
        <strain evidence="2">JCM 14719</strain>
    </source>
</reference>
<dbReference type="InterPro" id="IPR048933">
    <property type="entry name" value="B_lactamase-like_C"/>
</dbReference>
<proteinExistence type="predicted"/>
<evidence type="ECO:0000259" key="1">
    <source>
        <dbReference type="SMART" id="SM00849"/>
    </source>
</evidence>
<dbReference type="PANTHER" id="PTHR23131:SF4">
    <property type="entry name" value="METALLO-BETA-LACTAMASE SUPERFAMILY POTEIN"/>
    <property type="match status" value="1"/>
</dbReference>
<dbReference type="InterPro" id="IPR036388">
    <property type="entry name" value="WH-like_DNA-bd_sf"/>
</dbReference>